<dbReference type="AlphaFoldDB" id="A0A5C3NMP9"/>
<keyword evidence="2" id="KW-1185">Reference proteome</keyword>
<accession>A0A5C3NMP9</accession>
<gene>
    <name evidence="1" type="ORF">OE88DRAFT_975809</name>
</gene>
<sequence length="107" mass="12475">MPVLEAQTTQLIIPLRDLKSVRPHSAAMCKERRVNVHYGLCGHVVLLPEELIQCEDKKCKFSPMHPANCPDCRRTCWQYRQFPETFDVHKREEYCPTCAGQLPGHRR</sequence>
<name>A0A5C3NMP9_9AGAM</name>
<dbReference type="EMBL" id="ML213505">
    <property type="protein sequence ID" value="TFK54911.1"/>
    <property type="molecule type" value="Genomic_DNA"/>
</dbReference>
<dbReference type="OrthoDB" id="2748942at2759"/>
<evidence type="ECO:0000313" key="2">
    <source>
        <dbReference type="Proteomes" id="UP000305948"/>
    </source>
</evidence>
<proteinExistence type="predicted"/>
<dbReference type="Proteomes" id="UP000305948">
    <property type="component" value="Unassembled WGS sequence"/>
</dbReference>
<organism evidence="1 2">
    <name type="scientific">Heliocybe sulcata</name>
    <dbReference type="NCBI Taxonomy" id="5364"/>
    <lineage>
        <taxon>Eukaryota</taxon>
        <taxon>Fungi</taxon>
        <taxon>Dikarya</taxon>
        <taxon>Basidiomycota</taxon>
        <taxon>Agaricomycotina</taxon>
        <taxon>Agaricomycetes</taxon>
        <taxon>Gloeophyllales</taxon>
        <taxon>Gloeophyllaceae</taxon>
        <taxon>Heliocybe</taxon>
    </lineage>
</organism>
<evidence type="ECO:0000313" key="1">
    <source>
        <dbReference type="EMBL" id="TFK54911.1"/>
    </source>
</evidence>
<reference evidence="1 2" key="1">
    <citation type="journal article" date="2019" name="Nat. Ecol. Evol.">
        <title>Megaphylogeny resolves global patterns of mushroom evolution.</title>
        <authorList>
            <person name="Varga T."/>
            <person name="Krizsan K."/>
            <person name="Foldi C."/>
            <person name="Dima B."/>
            <person name="Sanchez-Garcia M."/>
            <person name="Sanchez-Ramirez S."/>
            <person name="Szollosi G.J."/>
            <person name="Szarkandi J.G."/>
            <person name="Papp V."/>
            <person name="Albert L."/>
            <person name="Andreopoulos W."/>
            <person name="Angelini C."/>
            <person name="Antonin V."/>
            <person name="Barry K.W."/>
            <person name="Bougher N.L."/>
            <person name="Buchanan P."/>
            <person name="Buyck B."/>
            <person name="Bense V."/>
            <person name="Catcheside P."/>
            <person name="Chovatia M."/>
            <person name="Cooper J."/>
            <person name="Damon W."/>
            <person name="Desjardin D."/>
            <person name="Finy P."/>
            <person name="Geml J."/>
            <person name="Haridas S."/>
            <person name="Hughes K."/>
            <person name="Justo A."/>
            <person name="Karasinski D."/>
            <person name="Kautmanova I."/>
            <person name="Kiss B."/>
            <person name="Kocsube S."/>
            <person name="Kotiranta H."/>
            <person name="LaButti K.M."/>
            <person name="Lechner B.E."/>
            <person name="Liimatainen K."/>
            <person name="Lipzen A."/>
            <person name="Lukacs Z."/>
            <person name="Mihaltcheva S."/>
            <person name="Morgado L.N."/>
            <person name="Niskanen T."/>
            <person name="Noordeloos M.E."/>
            <person name="Ohm R.A."/>
            <person name="Ortiz-Santana B."/>
            <person name="Ovrebo C."/>
            <person name="Racz N."/>
            <person name="Riley R."/>
            <person name="Savchenko A."/>
            <person name="Shiryaev A."/>
            <person name="Soop K."/>
            <person name="Spirin V."/>
            <person name="Szebenyi C."/>
            <person name="Tomsovsky M."/>
            <person name="Tulloss R.E."/>
            <person name="Uehling J."/>
            <person name="Grigoriev I.V."/>
            <person name="Vagvolgyi C."/>
            <person name="Papp T."/>
            <person name="Martin F.M."/>
            <person name="Miettinen O."/>
            <person name="Hibbett D.S."/>
            <person name="Nagy L.G."/>
        </authorList>
    </citation>
    <scope>NUCLEOTIDE SEQUENCE [LARGE SCALE GENOMIC DNA]</scope>
    <source>
        <strain evidence="1 2">OMC1185</strain>
    </source>
</reference>
<protein>
    <submittedName>
        <fullName evidence="1">Uncharacterized protein</fullName>
    </submittedName>
</protein>